<sequence>MSLTYLPFHNLVHCPKQVIEFVQNPDLNLNDLNNMIEQLKMPKNHYKAISSMQFLASKQEHYLQDDNTLQNQDEEIHSPQFIFRKILS</sequence>
<keyword evidence="2" id="KW-1185">Reference proteome</keyword>
<gene>
    <name evidence="1" type="ORF">PPENT_87.1.T0250145</name>
</gene>
<protein>
    <submittedName>
        <fullName evidence="1">Uncharacterized protein</fullName>
    </submittedName>
</protein>
<evidence type="ECO:0000313" key="1">
    <source>
        <dbReference type="EMBL" id="CAD8154016.1"/>
    </source>
</evidence>
<proteinExistence type="predicted"/>
<evidence type="ECO:0000313" key="2">
    <source>
        <dbReference type="Proteomes" id="UP000689195"/>
    </source>
</evidence>
<dbReference type="Proteomes" id="UP000689195">
    <property type="component" value="Unassembled WGS sequence"/>
</dbReference>
<name>A0A8S1TST8_9CILI</name>
<dbReference type="EMBL" id="CAJJDO010000025">
    <property type="protein sequence ID" value="CAD8154016.1"/>
    <property type="molecule type" value="Genomic_DNA"/>
</dbReference>
<reference evidence="1" key="1">
    <citation type="submission" date="2021-01" db="EMBL/GenBank/DDBJ databases">
        <authorList>
            <consortium name="Genoscope - CEA"/>
            <person name="William W."/>
        </authorList>
    </citation>
    <scope>NUCLEOTIDE SEQUENCE</scope>
</reference>
<accession>A0A8S1TST8</accession>
<dbReference type="AlphaFoldDB" id="A0A8S1TST8"/>
<organism evidence="1 2">
    <name type="scientific">Paramecium pentaurelia</name>
    <dbReference type="NCBI Taxonomy" id="43138"/>
    <lineage>
        <taxon>Eukaryota</taxon>
        <taxon>Sar</taxon>
        <taxon>Alveolata</taxon>
        <taxon>Ciliophora</taxon>
        <taxon>Intramacronucleata</taxon>
        <taxon>Oligohymenophorea</taxon>
        <taxon>Peniculida</taxon>
        <taxon>Parameciidae</taxon>
        <taxon>Paramecium</taxon>
    </lineage>
</organism>
<comment type="caution">
    <text evidence="1">The sequence shown here is derived from an EMBL/GenBank/DDBJ whole genome shotgun (WGS) entry which is preliminary data.</text>
</comment>